<keyword evidence="3" id="KW-1185">Reference proteome</keyword>
<evidence type="ECO:0000313" key="3">
    <source>
        <dbReference type="Proteomes" id="UP000606499"/>
    </source>
</evidence>
<dbReference type="GO" id="GO:0016853">
    <property type="term" value="F:isomerase activity"/>
    <property type="evidence" value="ECO:0007669"/>
    <property type="project" value="UniProtKB-KW"/>
</dbReference>
<gene>
    <name evidence="2" type="ORF">H8S45_13700</name>
</gene>
<protein>
    <submittedName>
        <fullName evidence="2">Sugar phosphate isomerase/epimerase</fullName>
    </submittedName>
</protein>
<evidence type="ECO:0000259" key="1">
    <source>
        <dbReference type="Pfam" id="PF01261"/>
    </source>
</evidence>
<dbReference type="EMBL" id="JACOPL010000017">
    <property type="protein sequence ID" value="MBC5726506.1"/>
    <property type="molecule type" value="Genomic_DNA"/>
</dbReference>
<sequence length="274" mass="29921">MKNLLAITAITSGAPRAPLVLRGDLVKAVGQAADWGYDAIEIHIIDAGDFPLPLMKDACSRYGVKVSAIVTGQIFTRRNRCITSPDPANREAAMAEVKAYIDIAAALGATDGVVIGWVKGNRPDTQQEEFDRLLAGQLRELGAYASNKGQRILVEVINRYETNLFNTAAELREFLDKWELPNCWVHMDTFHMNIDEADMPQAIRTAGDKLGYLHVADSNRLYPGAGHLDFAPILAALQEVDYQGTISLECIPEPDSMTAGVRGMAFLSKAVKCS</sequence>
<feature type="domain" description="Xylose isomerase-like TIM barrel" evidence="1">
    <location>
        <begin position="31"/>
        <end position="262"/>
    </location>
</feature>
<dbReference type="RefSeq" id="WP_054328191.1">
    <property type="nucleotide sequence ID" value="NZ_JACOPL010000017.1"/>
</dbReference>
<dbReference type="PANTHER" id="PTHR12110">
    <property type="entry name" value="HYDROXYPYRUVATE ISOMERASE"/>
    <property type="match status" value="1"/>
</dbReference>
<reference evidence="2" key="1">
    <citation type="submission" date="2020-08" db="EMBL/GenBank/DDBJ databases">
        <title>Genome public.</title>
        <authorList>
            <person name="Liu C."/>
            <person name="Sun Q."/>
        </authorList>
    </citation>
    <scope>NUCLEOTIDE SEQUENCE</scope>
    <source>
        <strain evidence="2">NSJ-28</strain>
    </source>
</reference>
<dbReference type="AlphaFoldDB" id="A0A923LW67"/>
<dbReference type="InterPro" id="IPR050312">
    <property type="entry name" value="IolE/XylAMocC-like"/>
</dbReference>
<dbReference type="InterPro" id="IPR013022">
    <property type="entry name" value="Xyl_isomerase-like_TIM-brl"/>
</dbReference>
<accession>A0A923LW67</accession>
<comment type="caution">
    <text evidence="2">The sequence shown here is derived from an EMBL/GenBank/DDBJ whole genome shotgun (WGS) entry which is preliminary data.</text>
</comment>
<name>A0A923LW67_9FIRM</name>
<keyword evidence="2" id="KW-0413">Isomerase</keyword>
<dbReference type="SUPFAM" id="SSF51658">
    <property type="entry name" value="Xylose isomerase-like"/>
    <property type="match status" value="1"/>
</dbReference>
<organism evidence="2 3">
    <name type="scientific">Agathobaculum faecis</name>
    <dbReference type="NCBI Taxonomy" id="2763013"/>
    <lineage>
        <taxon>Bacteria</taxon>
        <taxon>Bacillati</taxon>
        <taxon>Bacillota</taxon>
        <taxon>Clostridia</taxon>
        <taxon>Eubacteriales</taxon>
        <taxon>Butyricicoccaceae</taxon>
        <taxon>Agathobaculum</taxon>
    </lineage>
</organism>
<dbReference type="Pfam" id="PF01261">
    <property type="entry name" value="AP_endonuc_2"/>
    <property type="match status" value="1"/>
</dbReference>
<dbReference type="InterPro" id="IPR036237">
    <property type="entry name" value="Xyl_isomerase-like_sf"/>
</dbReference>
<dbReference type="Proteomes" id="UP000606499">
    <property type="component" value="Unassembled WGS sequence"/>
</dbReference>
<evidence type="ECO:0000313" key="2">
    <source>
        <dbReference type="EMBL" id="MBC5726506.1"/>
    </source>
</evidence>
<proteinExistence type="predicted"/>
<dbReference type="Gene3D" id="3.20.20.150">
    <property type="entry name" value="Divalent-metal-dependent TIM barrel enzymes"/>
    <property type="match status" value="1"/>
</dbReference>